<dbReference type="InterPro" id="IPR055179">
    <property type="entry name" value="Tex-like_central_region"/>
</dbReference>
<dbReference type="Gene3D" id="1.10.3500.10">
    <property type="entry name" value="Tex N-terminal region-like"/>
    <property type="match status" value="1"/>
</dbReference>
<dbReference type="Gene3D" id="2.40.50.140">
    <property type="entry name" value="Nucleic acid-binding proteins"/>
    <property type="match status" value="1"/>
</dbReference>
<dbReference type="InterPro" id="IPR018974">
    <property type="entry name" value="Tex-like_N"/>
</dbReference>
<dbReference type="OrthoDB" id="995477at2759"/>
<evidence type="ECO:0000313" key="2">
    <source>
        <dbReference type="EMBL" id="CBY16265.1"/>
    </source>
</evidence>
<dbReference type="GO" id="GO:0003729">
    <property type="term" value="F:mRNA binding"/>
    <property type="evidence" value="ECO:0007669"/>
    <property type="project" value="TreeGrafter"/>
</dbReference>
<dbReference type="InterPro" id="IPR010994">
    <property type="entry name" value="RuvA_2-like"/>
</dbReference>
<dbReference type="Pfam" id="PF00575">
    <property type="entry name" value="S1"/>
    <property type="match status" value="1"/>
</dbReference>
<dbReference type="Pfam" id="PF09371">
    <property type="entry name" value="Tex_N"/>
    <property type="match status" value="1"/>
</dbReference>
<dbReference type="GO" id="GO:0006139">
    <property type="term" value="P:nucleobase-containing compound metabolic process"/>
    <property type="evidence" value="ECO:0007669"/>
    <property type="project" value="InterPro"/>
</dbReference>
<dbReference type="FunCoup" id="E4Y341">
    <property type="interactions" value="41"/>
</dbReference>
<evidence type="ECO:0000313" key="3">
    <source>
        <dbReference type="Proteomes" id="UP000001307"/>
    </source>
</evidence>
<gene>
    <name evidence="2" type="ORF">GSOID_T00001386001</name>
</gene>
<dbReference type="InterPro" id="IPR003029">
    <property type="entry name" value="S1_domain"/>
</dbReference>
<dbReference type="Pfam" id="PF17674">
    <property type="entry name" value="HHH_9"/>
    <property type="match status" value="1"/>
</dbReference>
<dbReference type="InterPro" id="IPR023323">
    <property type="entry name" value="Tex-like_dom_sf"/>
</dbReference>
<dbReference type="FunFam" id="3.30.420.140:FF:000001">
    <property type="entry name" value="RNA-binding transcriptional accessory protein"/>
    <property type="match status" value="1"/>
</dbReference>
<reference evidence="2" key="1">
    <citation type="journal article" date="2010" name="Science">
        <title>Plasticity of animal genome architecture unmasked by rapid evolution of a pelagic tunicate.</title>
        <authorList>
            <person name="Denoeud F."/>
            <person name="Henriet S."/>
            <person name="Mungpakdee S."/>
            <person name="Aury J.M."/>
            <person name="Da Silva C."/>
            <person name="Brinkmann H."/>
            <person name="Mikhaleva J."/>
            <person name="Olsen L.C."/>
            <person name="Jubin C."/>
            <person name="Canestro C."/>
            <person name="Bouquet J.M."/>
            <person name="Danks G."/>
            <person name="Poulain J."/>
            <person name="Campsteijn C."/>
            <person name="Adamski M."/>
            <person name="Cross I."/>
            <person name="Yadetie F."/>
            <person name="Muffato M."/>
            <person name="Louis A."/>
            <person name="Butcher S."/>
            <person name="Tsagkogeorga G."/>
            <person name="Konrad A."/>
            <person name="Singh S."/>
            <person name="Jensen M.F."/>
            <person name="Cong E.H."/>
            <person name="Eikeseth-Otteraa H."/>
            <person name="Noel B."/>
            <person name="Anthouard V."/>
            <person name="Porcel B.M."/>
            <person name="Kachouri-Lafond R."/>
            <person name="Nishino A."/>
            <person name="Ugolini M."/>
            <person name="Chourrout P."/>
            <person name="Nishida H."/>
            <person name="Aasland R."/>
            <person name="Huzurbazar S."/>
            <person name="Westhof E."/>
            <person name="Delsuc F."/>
            <person name="Lehrach H."/>
            <person name="Reinhardt R."/>
            <person name="Weissenbach J."/>
            <person name="Roy S.W."/>
            <person name="Artiguenave F."/>
            <person name="Postlethwait J.H."/>
            <person name="Manak J.R."/>
            <person name="Thompson E.M."/>
            <person name="Jaillon O."/>
            <person name="Du Pasquier L."/>
            <person name="Boudinot P."/>
            <person name="Liberles D.A."/>
            <person name="Volff J.N."/>
            <person name="Philippe H."/>
            <person name="Lenhard B."/>
            <person name="Roest Crollius H."/>
            <person name="Wincker P."/>
            <person name="Chourrout D."/>
        </authorList>
    </citation>
    <scope>NUCLEOTIDE SEQUENCE [LARGE SCALE GENOMIC DNA]</scope>
</reference>
<proteinExistence type="predicted"/>
<dbReference type="Gene3D" id="3.30.420.140">
    <property type="entry name" value="YqgF/RNase H-like domain"/>
    <property type="match status" value="1"/>
</dbReference>
<dbReference type="InParanoid" id="E4Y341"/>
<evidence type="ECO:0000259" key="1">
    <source>
        <dbReference type="PROSITE" id="PS50126"/>
    </source>
</evidence>
<dbReference type="InterPro" id="IPR041692">
    <property type="entry name" value="HHH_9"/>
</dbReference>
<dbReference type="InterPro" id="IPR023319">
    <property type="entry name" value="Tex-like_HTH_dom_sf"/>
</dbReference>
<feature type="domain" description="S1 motif" evidence="1">
    <location>
        <begin position="640"/>
        <end position="704"/>
    </location>
</feature>
<dbReference type="Gene3D" id="1.10.10.650">
    <property type="entry name" value="RuvA domain 2-like"/>
    <property type="match status" value="1"/>
</dbReference>
<dbReference type="SUPFAM" id="SSF47781">
    <property type="entry name" value="RuvA domain 2-like"/>
    <property type="match status" value="2"/>
</dbReference>
<dbReference type="PANTHER" id="PTHR10724:SF10">
    <property type="entry name" value="S1 RNA-BINDING DOMAIN-CONTAINING PROTEIN 1"/>
    <property type="match status" value="1"/>
</dbReference>
<dbReference type="Gene3D" id="1.10.150.310">
    <property type="entry name" value="Tex RuvX-like domain-like"/>
    <property type="match status" value="1"/>
</dbReference>
<dbReference type="GO" id="GO:0006412">
    <property type="term" value="P:translation"/>
    <property type="evidence" value="ECO:0007669"/>
    <property type="project" value="TreeGrafter"/>
</dbReference>
<dbReference type="Pfam" id="PF16921">
    <property type="entry name" value="Tex_YqgF"/>
    <property type="match status" value="1"/>
</dbReference>
<dbReference type="InterPro" id="IPR012340">
    <property type="entry name" value="NA-bd_OB-fold"/>
</dbReference>
<dbReference type="InterPro" id="IPR037027">
    <property type="entry name" value="YqgF/RNaseH-like_dom_sf"/>
</dbReference>
<dbReference type="InterPro" id="IPR006641">
    <property type="entry name" value="YqgF/RNaseH-like_dom"/>
</dbReference>
<dbReference type="SUPFAM" id="SSF50249">
    <property type="entry name" value="Nucleic acid-binding proteins"/>
    <property type="match status" value="1"/>
</dbReference>
<accession>E4Y341</accession>
<dbReference type="SMART" id="SM00732">
    <property type="entry name" value="YqgFc"/>
    <property type="match status" value="1"/>
</dbReference>
<dbReference type="Pfam" id="PF22706">
    <property type="entry name" value="Tex_central_region"/>
    <property type="match status" value="1"/>
</dbReference>
<dbReference type="PROSITE" id="PS50126">
    <property type="entry name" value="S1"/>
    <property type="match status" value="1"/>
</dbReference>
<keyword evidence="3" id="KW-1185">Reference proteome</keyword>
<name>E4Y341_OIKDI</name>
<sequence length="704" mass="78823">MWTLEAKLQEMMNCSSIVSENLIRLLDKEENTPTFVARYRKSETENMTPEQVFESAKNIKELKEIQKKQKSLVNTLEKENKLTPDIKREIEIIDNIDDLNETIAVYKTAKTSIFNKAIEAGAEEAFEEILEMCRFGSVNLQRMKSEFNRKNKNFLKYIPLIAIPRLLPELSKQLSLDLHNILLKAAKSKSKACKNQEKYANYFTFSRNLQELADHQYLAVLRGDKEKALSTSFTIVGGPWNVRNSIASGVIAQTFGKAILAEKQLSKAIMEGLLDKFSSMELRRLKALRKKRAEDGSCSVFRSNLKALLLQTPLKARNIIAIDPGFANGCKCAVIDKQGKPLKFRKLFLRKKDDFMRTLEGFIADFSVDIIGVGDGQGSREAEAIVASLVSKLEQRGNSNIKFCTVREAGVSVYSCSPIAAKEFPDLEPAERSAISLARRLLDPMTELVKVSPENLGVGQYQHDINAKKLSEALDDAVEQSVSFVGVDLNTTGEHLLARVAGVGAARAKKIVAHRNEKKEFKNIEGIKDVKGFGAKSFKQAAGFLRVYGGDNKLDQTWIHPESYHLAKKVLRKLKMKIEDIGTDRLNLAASRVTPEDFDIEEETAKMIIDAFRNCEEDVRKGKDVALRTKLIQLGELKVGEVFKGVVSNTTTFGCFVNIGLQRDGLIHNSKMRGQTLAPNQAVTVRIEEIKGEKLGLRLIEITT</sequence>
<dbReference type="InterPro" id="IPR032639">
    <property type="entry name" value="Tex_YqgF"/>
</dbReference>
<dbReference type="SMART" id="SM00316">
    <property type="entry name" value="S1"/>
    <property type="match status" value="1"/>
</dbReference>
<dbReference type="PANTHER" id="PTHR10724">
    <property type="entry name" value="30S RIBOSOMAL PROTEIN S1"/>
    <property type="match status" value="1"/>
</dbReference>
<dbReference type="EMBL" id="FN654024">
    <property type="protein sequence ID" value="CBY16265.1"/>
    <property type="molecule type" value="Genomic_DNA"/>
</dbReference>
<organism evidence="2">
    <name type="scientific">Oikopleura dioica</name>
    <name type="common">Tunicate</name>
    <dbReference type="NCBI Taxonomy" id="34765"/>
    <lineage>
        <taxon>Eukaryota</taxon>
        <taxon>Metazoa</taxon>
        <taxon>Chordata</taxon>
        <taxon>Tunicata</taxon>
        <taxon>Appendicularia</taxon>
        <taxon>Copelata</taxon>
        <taxon>Oikopleuridae</taxon>
        <taxon>Oikopleura</taxon>
    </lineage>
</organism>
<dbReference type="AlphaFoldDB" id="E4Y341"/>
<dbReference type="SUPFAM" id="SSF53098">
    <property type="entry name" value="Ribonuclease H-like"/>
    <property type="match status" value="1"/>
</dbReference>
<dbReference type="GO" id="GO:0003735">
    <property type="term" value="F:structural constituent of ribosome"/>
    <property type="evidence" value="ECO:0007669"/>
    <property type="project" value="TreeGrafter"/>
</dbReference>
<dbReference type="Proteomes" id="UP000001307">
    <property type="component" value="Unassembled WGS sequence"/>
</dbReference>
<dbReference type="InterPro" id="IPR012337">
    <property type="entry name" value="RNaseH-like_sf"/>
</dbReference>
<dbReference type="Pfam" id="PF12836">
    <property type="entry name" value="HHH_3"/>
    <property type="match status" value="1"/>
</dbReference>
<dbReference type="InterPro" id="IPR050437">
    <property type="entry name" value="Ribos_protein_bS1-like"/>
</dbReference>
<protein>
    <recommendedName>
        <fullName evidence="1">S1 motif domain-containing protein</fullName>
    </recommendedName>
</protein>
<dbReference type="SUPFAM" id="SSF158832">
    <property type="entry name" value="Tex N-terminal region-like"/>
    <property type="match status" value="1"/>
</dbReference>